<feature type="region of interest" description="Disordered" evidence="6">
    <location>
        <begin position="215"/>
        <end position="349"/>
    </location>
</feature>
<dbReference type="InterPro" id="IPR001606">
    <property type="entry name" value="ARID_dom"/>
</dbReference>
<dbReference type="CDD" id="cd16100">
    <property type="entry name" value="ARID"/>
    <property type="match status" value="1"/>
</dbReference>
<dbReference type="SUPFAM" id="SSF46774">
    <property type="entry name" value="ARID-like"/>
    <property type="match status" value="1"/>
</dbReference>
<feature type="compositionally biased region" description="Low complexity" evidence="6">
    <location>
        <begin position="148"/>
        <end position="166"/>
    </location>
</feature>
<feature type="compositionally biased region" description="Basic and acidic residues" evidence="6">
    <location>
        <begin position="1455"/>
        <end position="1472"/>
    </location>
</feature>
<keyword evidence="1" id="KW-0156">Chromatin regulator</keyword>
<feature type="region of interest" description="Disordered" evidence="6">
    <location>
        <begin position="468"/>
        <end position="518"/>
    </location>
</feature>
<dbReference type="SUPFAM" id="SSF54160">
    <property type="entry name" value="Chromo domain-like"/>
    <property type="match status" value="1"/>
</dbReference>
<dbReference type="SMART" id="SM01014">
    <property type="entry name" value="ARID"/>
    <property type="match status" value="1"/>
</dbReference>
<organism evidence="8">
    <name type="scientific">Wuchereria bancrofti</name>
    <dbReference type="NCBI Taxonomy" id="6293"/>
    <lineage>
        <taxon>Eukaryota</taxon>
        <taxon>Metazoa</taxon>
        <taxon>Ecdysozoa</taxon>
        <taxon>Nematoda</taxon>
        <taxon>Chromadorea</taxon>
        <taxon>Rhabditida</taxon>
        <taxon>Spirurina</taxon>
        <taxon>Spiruromorpha</taxon>
        <taxon>Filarioidea</taxon>
        <taxon>Onchocercidae</taxon>
        <taxon>Wuchereria</taxon>
    </lineage>
</organism>
<feature type="region of interest" description="Disordered" evidence="6">
    <location>
        <begin position="618"/>
        <end position="797"/>
    </location>
</feature>
<dbReference type="Gene3D" id="1.10.150.60">
    <property type="entry name" value="ARID DNA-binding domain"/>
    <property type="match status" value="1"/>
</dbReference>
<evidence type="ECO:0000256" key="4">
    <source>
        <dbReference type="ARBA" id="ARBA00023163"/>
    </source>
</evidence>
<feature type="compositionally biased region" description="Basic and acidic residues" evidence="6">
    <location>
        <begin position="730"/>
        <end position="741"/>
    </location>
</feature>
<feature type="domain" description="ARID" evidence="7">
    <location>
        <begin position="517"/>
        <end position="609"/>
    </location>
</feature>
<feature type="compositionally biased region" description="Basic and acidic residues" evidence="6">
    <location>
        <begin position="1359"/>
        <end position="1368"/>
    </location>
</feature>
<feature type="compositionally biased region" description="Acidic residues" evidence="6">
    <location>
        <begin position="232"/>
        <end position="280"/>
    </location>
</feature>
<evidence type="ECO:0000313" key="8">
    <source>
        <dbReference type="WBParaSite" id="maker-PairedContig_1932-snap-gene-0.10-mRNA-1"/>
    </source>
</evidence>
<dbReference type="SMART" id="SM00501">
    <property type="entry name" value="BRIGHT"/>
    <property type="match status" value="1"/>
</dbReference>
<feature type="compositionally biased region" description="Basic residues" evidence="6">
    <location>
        <begin position="643"/>
        <end position="657"/>
    </location>
</feature>
<evidence type="ECO:0000256" key="3">
    <source>
        <dbReference type="ARBA" id="ARBA00023125"/>
    </source>
</evidence>
<feature type="compositionally biased region" description="Basic and acidic residues" evidence="6">
    <location>
        <begin position="658"/>
        <end position="705"/>
    </location>
</feature>
<proteinExistence type="predicted"/>
<feature type="region of interest" description="Disordered" evidence="6">
    <location>
        <begin position="101"/>
        <end position="188"/>
    </location>
</feature>
<dbReference type="GO" id="GO:0006357">
    <property type="term" value="P:regulation of transcription by RNA polymerase II"/>
    <property type="evidence" value="ECO:0007669"/>
    <property type="project" value="TreeGrafter"/>
</dbReference>
<keyword evidence="3" id="KW-0238">DNA-binding</keyword>
<dbReference type="Pfam" id="PF01388">
    <property type="entry name" value="ARID"/>
    <property type="match status" value="1"/>
</dbReference>
<evidence type="ECO:0000259" key="7">
    <source>
        <dbReference type="PROSITE" id="PS51011"/>
    </source>
</evidence>
<evidence type="ECO:0000256" key="2">
    <source>
        <dbReference type="ARBA" id="ARBA00023015"/>
    </source>
</evidence>
<dbReference type="PANTHER" id="PTHR13964">
    <property type="entry name" value="RBP-RELATED"/>
    <property type="match status" value="1"/>
</dbReference>
<dbReference type="InterPro" id="IPR012603">
    <property type="entry name" value="ARID4A/B_PWWP"/>
</dbReference>
<dbReference type="Gene3D" id="2.30.30.140">
    <property type="match status" value="3"/>
</dbReference>
<feature type="region of interest" description="Disordered" evidence="6">
    <location>
        <begin position="1351"/>
        <end position="1379"/>
    </location>
</feature>
<feature type="compositionally biased region" description="Basic and acidic residues" evidence="6">
    <location>
        <begin position="627"/>
        <end position="639"/>
    </location>
</feature>
<accession>A0A1I8EG80</accession>
<feature type="region of interest" description="Disordered" evidence="6">
    <location>
        <begin position="1207"/>
        <end position="1229"/>
    </location>
</feature>
<dbReference type="PROSITE" id="PS51011">
    <property type="entry name" value="ARID"/>
    <property type="match status" value="1"/>
</dbReference>
<dbReference type="STRING" id="6293.A0A1I8EG80"/>
<evidence type="ECO:0000256" key="5">
    <source>
        <dbReference type="ARBA" id="ARBA00023242"/>
    </source>
</evidence>
<keyword evidence="4" id="KW-0804">Transcription</keyword>
<keyword evidence="2" id="KW-0805">Transcription regulation</keyword>
<dbReference type="Pfam" id="PF08169">
    <property type="entry name" value="RBB1NT"/>
    <property type="match status" value="1"/>
</dbReference>
<feature type="compositionally biased region" description="Basic and acidic residues" evidence="6">
    <location>
        <begin position="475"/>
        <end position="500"/>
    </location>
</feature>
<protein>
    <submittedName>
        <fullName evidence="8">ARID domain-containing protein</fullName>
    </submittedName>
</protein>
<dbReference type="InterPro" id="IPR036431">
    <property type="entry name" value="ARID_dom_sf"/>
</dbReference>
<feature type="compositionally biased region" description="Basic and acidic residues" evidence="6">
    <location>
        <begin position="750"/>
        <end position="765"/>
    </location>
</feature>
<name>A0A1I8EG80_WUCBA</name>
<feature type="compositionally biased region" description="Low complexity" evidence="6">
    <location>
        <begin position="120"/>
        <end position="130"/>
    </location>
</feature>
<evidence type="ECO:0000256" key="6">
    <source>
        <dbReference type="SAM" id="MobiDB-lite"/>
    </source>
</evidence>
<dbReference type="GO" id="GO:0006325">
    <property type="term" value="P:chromatin organization"/>
    <property type="evidence" value="ECO:0007669"/>
    <property type="project" value="UniProtKB-KW"/>
</dbReference>
<feature type="compositionally biased region" description="Basic and acidic residues" evidence="6">
    <location>
        <begin position="772"/>
        <end position="784"/>
    </location>
</feature>
<dbReference type="InterPro" id="IPR016197">
    <property type="entry name" value="Chromo-like_dom_sf"/>
</dbReference>
<dbReference type="PANTHER" id="PTHR13964:SF27">
    <property type="entry name" value="HAT-TRICK, ISOFORM D"/>
    <property type="match status" value="1"/>
</dbReference>
<evidence type="ECO:0000256" key="1">
    <source>
        <dbReference type="ARBA" id="ARBA00022853"/>
    </source>
</evidence>
<sequence>MTKSVKCKILLKTPPYGTIFADHTEIKGSLEVNQQVEIVRGRATYKGVIQNIKDNSIYVVVFNDGDERQLRRTQVCIKGARHFNEDVNLDAMPLYKPESFSSPVVLDDRRGKQKRRNLEQSKQQQQQSVSCVEDKEDGGEHGDDATSSEDSSTLESTTSTTLSDTSNSISEALNVPAQPGRTLRTRRLTSKSILTKSIARTRKKRYAAAVAADALKRIKESSSSSGKRRLGEDDDENYDKDDENSNVDDDDDDGDDNNNDDDGDDDDDDDDGDDNEIDDTDKEKGRTHARKKHCSSDDNDDDKSHTSDKKMDVMSGSSTSRKSERKRQGLRDKEVEPMAKKRPKDIDNTKKVRAEIEKLYKVGSVVAVYEDATHRGKWTPAVVVAEVSFKASTKGTVNIGKSDILLRSFKDSKYFACPVTRLSSPGASVLKFPDSSPKAAMDRAIAFVEKEIFPAGWERSQIYDDEIRSKKRDHRSSSADQKKRLEASGKAKRETEKKTSAESSSSESESSSDEEYGEERDQFTAQLYKFHEERGTPINRAPILGGKDIDMFRLYNVVQRYGGKKRVTENNQWKLILRKMHLEGCPGATSVTVKNAYSRYLDHFNSFYRNLGISSWLSTPTQSTSSRSERPNRLLDRHNIQLQRRRWTLMATKKKEKGQKESSTKGKVTKREKDEGIPRTRKEKVKKDERNIMKSDISEDDDKMKGALSTSSQSSTPLLCLSPGNKTKSKTKDEEEQERGSVSDSGTIESTKEKGNSKIERESKVKCRGPKKKDNEKDANKDEQQPVSKVSDIDKRTKISKIGKSEKKISSECYIKRKSPSVVSTVSNAEQGVSESDDEAHIRQMRIKEARKLVAGGSRLPVEQKELSISKREGNVTGKDSDISQAFRKEKAKEGVPWLNCSAATVLTNFYMGQNVKAYHHGQWYDARVITVGKISHGDVLSSMMDFEARCKAINESMECDEKERKEALTRASARLNDRLEGILREMTCCVHYLGWNSRYDEWVELIKIKVHEKDQKLSEEQFLAISSDKLSAPTLEAAVAWRSSVDPVKLLATEVCSSGMRPRRLSHTHEHNTTHIEARSRSTTFSEKRVKKVLKVPLTMADSTVLKASDDSAKQSAVHLASTNLLTESDAEIVEKLSEANSNLKRHRLMSDNRSVVVDLSENSTNTPFIVCASPESAAIITKEEVVADHASVVLDEVSGTKQIDVGKTANYENDQQSSNKRADGNDNRLTVLEVTEVAEEKEQHPDESERQTKLMDLTKSDEIDLKKDSDNKLMETIPTDDLIQKITSSSKEISFELEAAVEDVALKECDDDAWHPPMSLGLKQRGRGVKKKKVGRNASNTLIERKGIGKGGYKQINTEERSKESEECSSSDDESLPNVRDSWHALKVRMQQKVELEGAMAYAEKELNLEPIDENLTGEALINSYQERLQELRDIYHNVRADQARLDRRWRKTLEKRKQRDKEHKKKDEPFVQSPLGDNIM</sequence>
<feature type="compositionally biased region" description="Basic and acidic residues" evidence="6">
    <location>
        <begin position="326"/>
        <end position="349"/>
    </location>
</feature>
<dbReference type="GO" id="GO:0000976">
    <property type="term" value="F:transcription cis-regulatory region binding"/>
    <property type="evidence" value="ECO:0007669"/>
    <property type="project" value="TreeGrafter"/>
</dbReference>
<feature type="compositionally biased region" description="Low complexity" evidence="6">
    <location>
        <begin position="708"/>
        <end position="723"/>
    </location>
</feature>
<feature type="region of interest" description="Disordered" evidence="6">
    <location>
        <begin position="1455"/>
        <end position="1483"/>
    </location>
</feature>
<dbReference type="InterPro" id="IPR051232">
    <property type="entry name" value="ARID/SWI1_ChromRemod"/>
</dbReference>
<reference evidence="8" key="1">
    <citation type="submission" date="2016-11" db="UniProtKB">
        <authorList>
            <consortium name="WormBaseParasite"/>
        </authorList>
    </citation>
    <scope>IDENTIFICATION</scope>
    <source>
        <strain evidence="8">pt0022</strain>
    </source>
</reference>
<feature type="compositionally biased region" description="Basic and acidic residues" evidence="6">
    <location>
        <begin position="302"/>
        <end position="312"/>
    </location>
</feature>
<keyword evidence="5" id="KW-0539">Nucleus</keyword>
<feature type="compositionally biased region" description="Polar residues" evidence="6">
    <location>
        <begin position="1212"/>
        <end position="1221"/>
    </location>
</feature>
<dbReference type="GO" id="GO:0005634">
    <property type="term" value="C:nucleus"/>
    <property type="evidence" value="ECO:0007669"/>
    <property type="project" value="TreeGrafter"/>
</dbReference>
<dbReference type="WBParaSite" id="maker-PairedContig_1932-snap-gene-0.10-mRNA-1">
    <property type="protein sequence ID" value="maker-PairedContig_1932-snap-gene-0.10-mRNA-1"/>
    <property type="gene ID" value="maker-PairedContig_1932-snap-gene-0.10"/>
</dbReference>